<accession>A0A192THP1</accession>
<dbReference type="PANTHER" id="PTHR32463">
    <property type="entry name" value="L-FUCOSE KINASE"/>
    <property type="match status" value="1"/>
</dbReference>
<dbReference type="RefSeq" id="WP_064825900.1">
    <property type="nucleotide sequence ID" value="NZ_CP013533.1"/>
</dbReference>
<protein>
    <submittedName>
        <fullName evidence="8">GHMP family kinase protein</fullName>
    </submittedName>
    <submittedName>
        <fullName evidence="9">GHMP kinase</fullName>
    </submittedName>
</protein>
<gene>
    <name evidence="8" type="ORF">AMC81_PB00038</name>
    <name evidence="9" type="ORF">HER27_025400</name>
</gene>
<evidence type="ECO:0000313" key="10">
    <source>
        <dbReference type="Proteomes" id="UP000078551"/>
    </source>
</evidence>
<evidence type="ECO:0000313" key="9">
    <source>
        <dbReference type="EMBL" id="QPK11671.1"/>
    </source>
</evidence>
<dbReference type="InterPro" id="IPR052203">
    <property type="entry name" value="GHMP_Kinase-Related"/>
</dbReference>
<sequence>MIVSSAPFRVSFAGGGSDIASYYRRQAGAVLSCAIAKYSFVIVHNYFNENKYHLKYTRTELADTLEDIAHPLLREALRMHRVEPGIEVASVADIPSGTGLGSSSSFSVALINALYAHRSRFASKDQLAEEACKLEIDILKEPIGKQDQYAAAHGGLNFIEFNSNGGVNVQPVVLSSEKMAELESNILLFFTGSQRDTRSVLSTQVQAMETDEDKFRTVERMVQLAYEMRDILMSGDLGAFGEALHRGWMMKRSLTSQITNSAIDEFYDAARAAGAVGGKLAGAGGGGFLVLYCPKDRQAKVRQALSQLKEIEFRFDWSGARIAFAQ</sequence>
<keyword evidence="3 9" id="KW-0418">Kinase</keyword>
<evidence type="ECO:0000256" key="2">
    <source>
        <dbReference type="ARBA" id="ARBA00022741"/>
    </source>
</evidence>
<evidence type="ECO:0000256" key="3">
    <source>
        <dbReference type="ARBA" id="ARBA00022777"/>
    </source>
</evidence>
<evidence type="ECO:0000313" key="11">
    <source>
        <dbReference type="Proteomes" id="UP000540266"/>
    </source>
</evidence>
<keyword evidence="1" id="KW-0808">Transferase</keyword>
<dbReference type="Pfam" id="PF08544">
    <property type="entry name" value="GHMP_kinases_C"/>
    <property type="match status" value="1"/>
</dbReference>
<dbReference type="GO" id="GO:0042352">
    <property type="term" value="P:GDP-L-fucose salvage"/>
    <property type="evidence" value="ECO:0007669"/>
    <property type="project" value="TreeGrafter"/>
</dbReference>
<feature type="domain" description="GHMP kinase N-terminal" evidence="6">
    <location>
        <begin position="75"/>
        <end position="155"/>
    </location>
</feature>
<dbReference type="Pfam" id="PF00288">
    <property type="entry name" value="GHMP_kinases_N"/>
    <property type="match status" value="1"/>
</dbReference>
<dbReference type="Gene3D" id="3.30.230.120">
    <property type="match status" value="1"/>
</dbReference>
<feature type="domain" description="GHMP kinase C-terminal" evidence="7">
    <location>
        <begin position="232"/>
        <end position="307"/>
    </location>
</feature>
<proteinExistence type="inferred from homology"/>
<dbReference type="InterPro" id="IPR006204">
    <property type="entry name" value="GHMP_kinase_N_dom"/>
</dbReference>
<dbReference type="SUPFAM" id="SSF54211">
    <property type="entry name" value="Ribosomal protein S5 domain 2-like"/>
    <property type="match status" value="1"/>
</dbReference>
<evidence type="ECO:0000259" key="6">
    <source>
        <dbReference type="Pfam" id="PF00288"/>
    </source>
</evidence>
<comment type="similarity">
    <text evidence="5">Belongs to the GHMP kinase family.</text>
</comment>
<name>A0A192THP1_9HYPH</name>
<dbReference type="InterPro" id="IPR036554">
    <property type="entry name" value="GHMP_kinase_C_sf"/>
</dbReference>
<dbReference type="InterPro" id="IPR006203">
    <property type="entry name" value="GHMP_knse_ATP-bd_CS"/>
</dbReference>
<dbReference type="PIRSF" id="PIRSF036406">
    <property type="entry name" value="Hept_kin"/>
    <property type="match status" value="1"/>
</dbReference>
<evidence type="ECO:0000313" key="8">
    <source>
        <dbReference type="EMBL" id="ANL87177.1"/>
    </source>
</evidence>
<dbReference type="GO" id="GO:0050201">
    <property type="term" value="F:fucokinase activity"/>
    <property type="evidence" value="ECO:0007669"/>
    <property type="project" value="TreeGrafter"/>
</dbReference>
<organism evidence="9 11">
    <name type="scientific">Rhizobium phaseoli</name>
    <dbReference type="NCBI Taxonomy" id="396"/>
    <lineage>
        <taxon>Bacteria</taxon>
        <taxon>Pseudomonadati</taxon>
        <taxon>Pseudomonadota</taxon>
        <taxon>Alphaproteobacteria</taxon>
        <taxon>Hyphomicrobiales</taxon>
        <taxon>Rhizobiaceae</taxon>
        <taxon>Rhizobium/Agrobacterium group</taxon>
        <taxon>Rhizobium</taxon>
    </lineage>
</organism>
<dbReference type="EMBL" id="CP013570">
    <property type="protein sequence ID" value="ANL87177.1"/>
    <property type="molecule type" value="Genomic_DNA"/>
</dbReference>
<dbReference type="SUPFAM" id="SSF55060">
    <property type="entry name" value="GHMP Kinase, C-terminal domain"/>
    <property type="match status" value="1"/>
</dbReference>
<dbReference type="Proteomes" id="UP000540266">
    <property type="component" value="Plasmid pBS3b"/>
</dbReference>
<geneLocation type="plasmid" evidence="8 10">
    <name>pRphaN771b</name>
</geneLocation>
<keyword evidence="4" id="KW-0067">ATP-binding</keyword>
<reference evidence="9 11" key="2">
    <citation type="submission" date="2020-11" db="EMBL/GenBank/DDBJ databases">
        <title>Indigenous Rhizobia Nodulating Common beans in Western Kenya.</title>
        <authorList>
            <person name="Wekesa C.S."/>
            <person name="Oelmueller R."/>
            <person name="Furch A.C."/>
        </authorList>
    </citation>
    <scope>NUCLEOTIDE SEQUENCE [LARGE SCALE GENOMIC DNA]</scope>
    <source>
        <strain evidence="11">BS3</strain>
        <strain evidence="9">S3</strain>
        <plasmid evidence="9 11">pBS3b</plasmid>
    </source>
</reference>
<evidence type="ECO:0000256" key="4">
    <source>
        <dbReference type="ARBA" id="ARBA00022840"/>
    </source>
</evidence>
<dbReference type="InterPro" id="IPR014606">
    <property type="entry name" value="Heptose_7-P_kinase"/>
</dbReference>
<dbReference type="EMBL" id="CP064933">
    <property type="protein sequence ID" value="QPK11671.1"/>
    <property type="molecule type" value="Genomic_DNA"/>
</dbReference>
<dbReference type="InterPro" id="IPR013750">
    <property type="entry name" value="GHMP_kinase_C_dom"/>
</dbReference>
<dbReference type="PANTHER" id="PTHR32463:SF0">
    <property type="entry name" value="L-FUCOSE KINASE"/>
    <property type="match status" value="1"/>
</dbReference>
<dbReference type="PRINTS" id="PR00960">
    <property type="entry name" value="LMBPPROTEIN"/>
</dbReference>
<dbReference type="Proteomes" id="UP000078551">
    <property type="component" value="Plasmid pRphaN771b"/>
</dbReference>
<reference evidence="8 10" key="1">
    <citation type="submission" date="2015-11" db="EMBL/GenBank/DDBJ databases">
        <title>The limits of bacterial species coexistence and the symbiotic plasmid transference in sympatric Rhizobium populations.</title>
        <authorList>
            <person name="Perez-Carrascal O.M."/>
            <person name="VanInsberghe D."/>
            <person name="Juarez S."/>
            <person name="Polz M.F."/>
            <person name="Vinuesa P."/>
            <person name="Gonzalez V."/>
        </authorList>
    </citation>
    <scope>NUCLEOTIDE SEQUENCE [LARGE SCALE GENOMIC DNA]</scope>
    <source>
        <strain evidence="8 10">N771</strain>
        <plasmid evidence="8 10">pRphaN771b</plasmid>
    </source>
</reference>
<dbReference type="GeneID" id="45959665"/>
<geneLocation type="plasmid" evidence="9 11">
    <name>pBS3b</name>
</geneLocation>
<evidence type="ECO:0000259" key="7">
    <source>
        <dbReference type="Pfam" id="PF08544"/>
    </source>
</evidence>
<dbReference type="GO" id="GO:0005524">
    <property type="term" value="F:ATP binding"/>
    <property type="evidence" value="ECO:0007669"/>
    <property type="project" value="UniProtKB-KW"/>
</dbReference>
<evidence type="ECO:0000256" key="1">
    <source>
        <dbReference type="ARBA" id="ARBA00022679"/>
    </source>
</evidence>
<dbReference type="InterPro" id="IPR001174">
    <property type="entry name" value="HddA/FKP"/>
</dbReference>
<dbReference type="PROSITE" id="PS00627">
    <property type="entry name" value="GHMP_KINASES_ATP"/>
    <property type="match status" value="1"/>
</dbReference>
<dbReference type="AlphaFoldDB" id="A0A192THP1"/>
<evidence type="ECO:0000256" key="5">
    <source>
        <dbReference type="ARBA" id="ARBA00038121"/>
    </source>
</evidence>
<dbReference type="InterPro" id="IPR020568">
    <property type="entry name" value="Ribosomal_Su5_D2-typ_SF"/>
</dbReference>
<keyword evidence="2" id="KW-0547">Nucleotide-binding</keyword>
<keyword evidence="10" id="KW-1185">Reference proteome</keyword>
<keyword evidence="9" id="KW-0614">Plasmid</keyword>